<proteinExistence type="predicted"/>
<evidence type="ECO:0000313" key="1">
    <source>
        <dbReference type="EMBL" id="SMQ55888.1"/>
    </source>
</evidence>
<name>A0A1X7S887_ZYMT9</name>
<sequence length="295" mass="33905">MASMHHPCSLLDLPPEVFEHIAILTIPPHDDIANPLPLARAALQTLTILQLISKSLPLSTPYLRQLRLKLLYVLSPHYPSLHHLSATLPRPLVHPYLTIFPILAFDLFRSEFLPSTHPSCRICLLHLPALHEIHLSLGTLHFPSRARIYWHTSPKTRRTLQTFIQTAVLRVLNNVLALQAHKTRLTIRFNFQYDTALTGMESLTSSAVPHVYFTLRCLYIGGRKWMETEHREEVHAHARERRREDGLWGLKVLPGLWSFYGEGWVWRRERGEEIFMKEGGEAWGCNCFPTGVGRG</sequence>
<accession>A0A1X7S887</accession>
<dbReference type="Proteomes" id="UP000215127">
    <property type="component" value="Chromosome 12"/>
</dbReference>
<keyword evidence="2" id="KW-1185">Reference proteome</keyword>
<dbReference type="AlphaFoldDB" id="A0A1X7S887"/>
<gene>
    <name evidence="1" type="ORF">ZT3D7_G11043</name>
</gene>
<protein>
    <submittedName>
        <fullName evidence="1">Uncharacterized protein</fullName>
    </submittedName>
</protein>
<reference evidence="1 2" key="1">
    <citation type="submission" date="2016-06" db="EMBL/GenBank/DDBJ databases">
        <authorList>
            <person name="Kjaerup R.B."/>
            <person name="Dalgaard T.S."/>
            <person name="Juul-Madsen H.R."/>
        </authorList>
    </citation>
    <scope>NUCLEOTIDE SEQUENCE [LARGE SCALE GENOMIC DNA]</scope>
</reference>
<dbReference type="EMBL" id="LT853703">
    <property type="protein sequence ID" value="SMQ55888.1"/>
    <property type="molecule type" value="Genomic_DNA"/>
</dbReference>
<organism evidence="1 2">
    <name type="scientific">Zymoseptoria tritici (strain ST99CH_3D7)</name>
    <dbReference type="NCBI Taxonomy" id="1276538"/>
    <lineage>
        <taxon>Eukaryota</taxon>
        <taxon>Fungi</taxon>
        <taxon>Dikarya</taxon>
        <taxon>Ascomycota</taxon>
        <taxon>Pezizomycotina</taxon>
        <taxon>Dothideomycetes</taxon>
        <taxon>Dothideomycetidae</taxon>
        <taxon>Mycosphaerellales</taxon>
        <taxon>Mycosphaerellaceae</taxon>
        <taxon>Zymoseptoria</taxon>
    </lineage>
</organism>
<evidence type="ECO:0000313" key="2">
    <source>
        <dbReference type="Proteomes" id="UP000215127"/>
    </source>
</evidence>